<dbReference type="Gene3D" id="3.40.50.300">
    <property type="entry name" value="P-loop containing nucleotide triphosphate hydrolases"/>
    <property type="match status" value="1"/>
</dbReference>
<dbReference type="SUPFAM" id="SSF52540">
    <property type="entry name" value="P-loop containing nucleoside triphosphate hydrolases"/>
    <property type="match status" value="1"/>
</dbReference>
<evidence type="ECO:0000259" key="3">
    <source>
        <dbReference type="Pfam" id="PF17919"/>
    </source>
</evidence>
<dbReference type="GO" id="GO:0005524">
    <property type="term" value="F:ATP binding"/>
    <property type="evidence" value="ECO:0007669"/>
    <property type="project" value="UniProtKB-KW"/>
</dbReference>
<dbReference type="FunFam" id="3.30.70.270:FF:000020">
    <property type="entry name" value="Transposon Tf2-6 polyprotein-like Protein"/>
    <property type="match status" value="1"/>
</dbReference>
<protein>
    <submittedName>
        <fullName evidence="4">Enzymatic polyprotein, putative</fullName>
    </submittedName>
</protein>
<dbReference type="Gene3D" id="3.30.70.270">
    <property type="match status" value="1"/>
</dbReference>
<dbReference type="OrthoDB" id="2426245at2759"/>
<keyword evidence="1" id="KW-0547">Nucleotide-binding</keyword>
<accession>A0A8H3QBJ4</accession>
<organism evidence="4 5">
    <name type="scientific">Rhizophagus clarus</name>
    <dbReference type="NCBI Taxonomy" id="94130"/>
    <lineage>
        <taxon>Eukaryota</taxon>
        <taxon>Fungi</taxon>
        <taxon>Fungi incertae sedis</taxon>
        <taxon>Mucoromycota</taxon>
        <taxon>Glomeromycotina</taxon>
        <taxon>Glomeromycetes</taxon>
        <taxon>Glomerales</taxon>
        <taxon>Glomeraceae</taxon>
        <taxon>Rhizophagus</taxon>
    </lineage>
</organism>
<feature type="domain" description="Reverse transcriptase/retrotransposon-derived protein RNase H-like" evidence="3">
    <location>
        <begin position="59"/>
        <end position="158"/>
    </location>
</feature>
<dbReference type="EMBL" id="BLAL01000012">
    <property type="protein sequence ID" value="GES74585.1"/>
    <property type="molecule type" value="Genomic_DNA"/>
</dbReference>
<comment type="caution">
    <text evidence="4">The sequence shown here is derived from an EMBL/GenBank/DDBJ whole genome shotgun (WGS) entry which is preliminary data.</text>
</comment>
<dbReference type="Proteomes" id="UP000615446">
    <property type="component" value="Unassembled WGS sequence"/>
</dbReference>
<dbReference type="Pfam" id="PF08433">
    <property type="entry name" value="KTI12"/>
    <property type="match status" value="1"/>
</dbReference>
<dbReference type="PANTHER" id="PTHR34072:SF58">
    <property type="entry name" value="DNA (CYTOSINE-5-)-METHYLTRANSFERASE"/>
    <property type="match status" value="1"/>
</dbReference>
<dbReference type="InterPro" id="IPR041577">
    <property type="entry name" value="RT_RNaseH_2"/>
</dbReference>
<dbReference type="InterPro" id="IPR043128">
    <property type="entry name" value="Rev_trsase/Diguanyl_cyclase"/>
</dbReference>
<dbReference type="PANTHER" id="PTHR34072">
    <property type="entry name" value="ENZYMATIC POLYPROTEIN-RELATED"/>
    <property type="match status" value="1"/>
</dbReference>
<gene>
    <name evidence="4" type="ORF">RCL2_000205500</name>
</gene>
<dbReference type="CDD" id="cd09274">
    <property type="entry name" value="RNase_HI_RT_Ty3"/>
    <property type="match status" value="1"/>
</dbReference>
<sequence>MPKCTHDVRAMLGLCSYYRKFIKDFAKTARPLIKLVKKEEAIGKCNARGHKKSCRKVEWKKEYEETFELLKEKLMNYPILQHPNFEKEYILMTDISGYGLGAVLAQLNEENKEIVIAYASKTLNETQMKYGITELECLAVIWAVQHFHKFLAGRKFRVVTDYAALKGLMNTKVTKGKRARWVMELQQYDFEIVYRAGKENKNIENKMFKIQELDGTLQVYNKKEILLMNIGKELEKKLLKELELEEKPKLIIIDGVDWTGKTTVVKNIIKEFEKNEEKVRYNTFKRKREDDERFTKETKEYEWLFRKECVEQINRRLVEYENEKWIIIDKSPYSEYYYQKIPELDRGLISSYKNYLMEKEIFKYKHIIDNVIVIFLENKDCWNNYEKRESQMKNASYKMMDEKSYKSMAESFRLYQNLYEKNRKV</sequence>
<dbReference type="SUPFAM" id="SSF56672">
    <property type="entry name" value="DNA/RNA polymerases"/>
    <property type="match status" value="1"/>
</dbReference>
<evidence type="ECO:0000256" key="2">
    <source>
        <dbReference type="ARBA" id="ARBA00022840"/>
    </source>
</evidence>
<dbReference type="AlphaFoldDB" id="A0A8H3QBJ4"/>
<dbReference type="FunFam" id="3.10.20.370:FF:000001">
    <property type="entry name" value="Retrovirus-related Pol polyprotein from transposon 17.6-like protein"/>
    <property type="match status" value="1"/>
</dbReference>
<dbReference type="InterPro" id="IPR013641">
    <property type="entry name" value="KTI12/PSTK"/>
</dbReference>
<evidence type="ECO:0000313" key="4">
    <source>
        <dbReference type="EMBL" id="GES74585.1"/>
    </source>
</evidence>
<dbReference type="InterPro" id="IPR043502">
    <property type="entry name" value="DNA/RNA_pol_sf"/>
</dbReference>
<name>A0A8H3QBJ4_9GLOM</name>
<dbReference type="Pfam" id="PF17919">
    <property type="entry name" value="RT_RNaseH_2"/>
    <property type="match status" value="1"/>
</dbReference>
<reference evidence="4" key="1">
    <citation type="submission" date="2019-10" db="EMBL/GenBank/DDBJ databases">
        <title>Conservation and host-specific expression of non-tandemly repeated heterogenous ribosome RNA gene in arbuscular mycorrhizal fungi.</title>
        <authorList>
            <person name="Maeda T."/>
            <person name="Kobayashi Y."/>
            <person name="Nakagawa T."/>
            <person name="Ezawa T."/>
            <person name="Yamaguchi K."/>
            <person name="Bino T."/>
            <person name="Nishimoto Y."/>
            <person name="Shigenobu S."/>
            <person name="Kawaguchi M."/>
        </authorList>
    </citation>
    <scope>NUCLEOTIDE SEQUENCE</scope>
    <source>
        <strain evidence="4">HR1</strain>
    </source>
</reference>
<dbReference type="InterPro" id="IPR027417">
    <property type="entry name" value="P-loop_NTPase"/>
</dbReference>
<evidence type="ECO:0000256" key="1">
    <source>
        <dbReference type="ARBA" id="ARBA00022741"/>
    </source>
</evidence>
<proteinExistence type="predicted"/>
<dbReference type="Gene3D" id="3.10.20.370">
    <property type="match status" value="1"/>
</dbReference>
<keyword evidence="2" id="KW-0067">ATP-binding</keyword>
<evidence type="ECO:0000313" key="5">
    <source>
        <dbReference type="Proteomes" id="UP000615446"/>
    </source>
</evidence>